<keyword evidence="3 11" id="KW-1134">Transmembrane beta strand</keyword>
<organism evidence="16 18">
    <name type="scientific">Zhongshania aliphaticivorans</name>
    <dbReference type="NCBI Taxonomy" id="1470434"/>
    <lineage>
        <taxon>Bacteria</taxon>
        <taxon>Pseudomonadati</taxon>
        <taxon>Pseudomonadota</taxon>
        <taxon>Gammaproteobacteria</taxon>
        <taxon>Cellvibrionales</taxon>
        <taxon>Spongiibacteraceae</taxon>
        <taxon>Zhongshania</taxon>
    </lineage>
</organism>
<evidence type="ECO:0000259" key="15">
    <source>
        <dbReference type="Pfam" id="PF07715"/>
    </source>
</evidence>
<dbReference type="AlphaFoldDB" id="A0A5S9NPG4"/>
<evidence type="ECO:0000259" key="14">
    <source>
        <dbReference type="Pfam" id="PF00593"/>
    </source>
</evidence>
<dbReference type="InterPro" id="IPR012910">
    <property type="entry name" value="Plug_dom"/>
</dbReference>
<keyword evidence="7" id="KW-0406">Ion transport</keyword>
<evidence type="ECO:0000256" key="12">
    <source>
        <dbReference type="RuleBase" id="RU003357"/>
    </source>
</evidence>
<dbReference type="Pfam" id="PF00593">
    <property type="entry name" value="TonB_dep_Rec_b-barrel"/>
    <property type="match status" value="1"/>
</dbReference>
<accession>A0A5S9NPG4</accession>
<evidence type="ECO:0000256" key="5">
    <source>
        <dbReference type="ARBA" id="ARBA00022692"/>
    </source>
</evidence>
<keyword evidence="18" id="KW-1185">Reference proteome</keyword>
<keyword evidence="4" id="KW-0410">Iron transport</keyword>
<dbReference type="EMBL" id="CACSIK010000001">
    <property type="protein sequence ID" value="CAA0092304.1"/>
    <property type="molecule type" value="Genomic_DNA"/>
</dbReference>
<feature type="chain" id="PRO_5044097848" evidence="13">
    <location>
        <begin position="19"/>
        <end position="757"/>
    </location>
</feature>
<evidence type="ECO:0000313" key="16">
    <source>
        <dbReference type="EMBL" id="CAA0092304.1"/>
    </source>
</evidence>
<evidence type="ECO:0000313" key="17">
    <source>
        <dbReference type="EMBL" id="CAA0109520.1"/>
    </source>
</evidence>
<evidence type="ECO:0000313" key="19">
    <source>
        <dbReference type="Proteomes" id="UP000439591"/>
    </source>
</evidence>
<evidence type="ECO:0000256" key="3">
    <source>
        <dbReference type="ARBA" id="ARBA00022452"/>
    </source>
</evidence>
<dbReference type="PANTHER" id="PTHR32552">
    <property type="entry name" value="FERRICHROME IRON RECEPTOR-RELATED"/>
    <property type="match status" value="1"/>
</dbReference>
<dbReference type="RefSeq" id="WP_159268841.1">
    <property type="nucleotide sequence ID" value="NZ_CACSIK010000001.1"/>
</dbReference>
<evidence type="ECO:0000256" key="1">
    <source>
        <dbReference type="ARBA" id="ARBA00004571"/>
    </source>
</evidence>
<dbReference type="Proteomes" id="UP000439591">
    <property type="component" value="Unassembled WGS sequence"/>
</dbReference>
<dbReference type="Proteomes" id="UP000435877">
    <property type="component" value="Unassembled WGS sequence"/>
</dbReference>
<gene>
    <name evidence="16" type="primary">fyuA_14</name>
    <name evidence="17" type="synonym">fyuA_13</name>
    <name evidence="16" type="ORF">IHBHHGIJ_02276</name>
    <name evidence="17" type="ORF">KFEGEMFD_02463</name>
</gene>
<feature type="signal peptide" evidence="13">
    <location>
        <begin position="1"/>
        <end position="18"/>
    </location>
</feature>
<name>A0A5S9NPG4_9GAMM</name>
<evidence type="ECO:0000256" key="11">
    <source>
        <dbReference type="PROSITE-ProRule" id="PRU01360"/>
    </source>
</evidence>
<keyword evidence="8 12" id="KW-0798">TonB box</keyword>
<dbReference type="InterPro" id="IPR039426">
    <property type="entry name" value="TonB-dep_rcpt-like"/>
</dbReference>
<protein>
    <submittedName>
        <fullName evidence="16">Pesticin receptor</fullName>
    </submittedName>
</protein>
<feature type="domain" description="TonB-dependent receptor plug" evidence="15">
    <location>
        <begin position="43"/>
        <end position="148"/>
    </location>
</feature>
<dbReference type="PROSITE" id="PS52016">
    <property type="entry name" value="TONB_DEPENDENT_REC_3"/>
    <property type="match status" value="1"/>
</dbReference>
<evidence type="ECO:0000256" key="4">
    <source>
        <dbReference type="ARBA" id="ARBA00022496"/>
    </source>
</evidence>
<dbReference type="PANTHER" id="PTHR32552:SF81">
    <property type="entry name" value="TONB-DEPENDENT OUTER MEMBRANE RECEPTOR"/>
    <property type="match status" value="1"/>
</dbReference>
<evidence type="ECO:0000256" key="10">
    <source>
        <dbReference type="ARBA" id="ARBA00023237"/>
    </source>
</evidence>
<keyword evidence="13" id="KW-0732">Signal</keyword>
<evidence type="ECO:0000256" key="8">
    <source>
        <dbReference type="ARBA" id="ARBA00023077"/>
    </source>
</evidence>
<proteinExistence type="inferred from homology"/>
<dbReference type="SUPFAM" id="SSF56935">
    <property type="entry name" value="Porins"/>
    <property type="match status" value="1"/>
</dbReference>
<feature type="domain" description="TonB-dependent receptor-like beta-barrel" evidence="14">
    <location>
        <begin position="250"/>
        <end position="720"/>
    </location>
</feature>
<dbReference type="Gene3D" id="2.40.170.20">
    <property type="entry name" value="TonB-dependent receptor, beta-barrel domain"/>
    <property type="match status" value="1"/>
</dbReference>
<dbReference type="OrthoDB" id="7051185at2"/>
<reference evidence="18 19" key="1">
    <citation type="submission" date="2019-11" db="EMBL/GenBank/DDBJ databases">
        <authorList>
            <person name="Holert J."/>
        </authorList>
    </citation>
    <scope>NUCLEOTIDE SEQUENCE [LARGE SCALE GENOMIC DNA]</scope>
    <source>
        <strain evidence="17">BC3_2A</strain>
        <strain evidence="16">SB11_1A</strain>
    </source>
</reference>
<dbReference type="EMBL" id="CACSIM010000004">
    <property type="protein sequence ID" value="CAA0109520.1"/>
    <property type="molecule type" value="Genomic_DNA"/>
</dbReference>
<evidence type="ECO:0000256" key="7">
    <source>
        <dbReference type="ARBA" id="ARBA00023065"/>
    </source>
</evidence>
<keyword evidence="5 11" id="KW-0812">Transmembrane</keyword>
<dbReference type="Pfam" id="PF07715">
    <property type="entry name" value="Plug"/>
    <property type="match status" value="1"/>
</dbReference>
<comment type="subcellular location">
    <subcellularLocation>
        <location evidence="1 11">Cell outer membrane</location>
        <topology evidence="1 11">Multi-pass membrane protein</topology>
    </subcellularLocation>
</comment>
<sequence>MKKTLVLSILLASSQAWTDVVEKKRRDYIEEVIVTAQKRSQSAQDVPLSVSVMSAERMQTSAIKSFDEVALTSPNTDINMTPGYVQVGMRGLNAPLNDGMEQSVGFYVDGIYYGKAAFLQDAFLDLARVELLKGPQGTLFGKNTVAGAINVTSANPTHEWESSVAITTGDYDNKEISAMLNAPLIEEKLALRIAATSHTKDGYVYNSVRNEDEKQIDKQGIRAKLLFDATDDLSFVLTMYQGEAKDNGQGWEPFSLAPEAALVHGLFDPTLEDNFDYVSHSDTENYSASESRVINLDTNWEFGDQLLTIIASHAELTETLYLDADTGPAPIADWDRQTEYDQQMLEIRLTSAPGKIEYIVGAFGFQSDNHLVGDLRMLPDPSLTGVLLDALSPTLTNLLGPVTDPLGNILDPLLYGLTSDSLHQVFQQNTSTLALFTQLSWHISDRLTAIIGLRASKETKEIDLDQDYENTGVLLQAGFGVTEYTLQDKRNESNVAPKLSLQYAVKDDQMLYASYSEGFKAGGYNPLARTPDEAEFDQETAIAYELGYKITALEGALTANTALFYTQFSDMQIQAFIGNGFLVSNAAEATTKGLEFDINYQPFRGTMLYASAGYTDARFDDYPDGPCQAGSSEETCDLSGEQLPRAPEYSAAFGFNSALPIIEDKLAFVIGADYSWRDDIFFDLDQDPIDTQEAYSLVNLHVGIVDPNENWRFMVHVKNLEDKTVRQFTADLPILEGSHMGFLMPPRMITAEFGANF</sequence>
<keyword evidence="10 11" id="KW-0998">Cell outer membrane</keyword>
<evidence type="ECO:0000256" key="6">
    <source>
        <dbReference type="ARBA" id="ARBA00023004"/>
    </source>
</evidence>
<dbReference type="GO" id="GO:0006826">
    <property type="term" value="P:iron ion transport"/>
    <property type="evidence" value="ECO:0007669"/>
    <property type="project" value="UniProtKB-KW"/>
</dbReference>
<keyword evidence="9 11" id="KW-0472">Membrane</keyword>
<evidence type="ECO:0000256" key="2">
    <source>
        <dbReference type="ARBA" id="ARBA00022448"/>
    </source>
</evidence>
<keyword evidence="2 11" id="KW-0813">Transport</keyword>
<evidence type="ECO:0000256" key="9">
    <source>
        <dbReference type="ARBA" id="ARBA00023136"/>
    </source>
</evidence>
<evidence type="ECO:0000313" key="18">
    <source>
        <dbReference type="Proteomes" id="UP000435877"/>
    </source>
</evidence>
<comment type="similarity">
    <text evidence="11 12">Belongs to the TonB-dependent receptor family.</text>
</comment>
<dbReference type="GO" id="GO:0009279">
    <property type="term" value="C:cell outer membrane"/>
    <property type="evidence" value="ECO:0007669"/>
    <property type="project" value="UniProtKB-SubCell"/>
</dbReference>
<evidence type="ECO:0000256" key="13">
    <source>
        <dbReference type="SAM" id="SignalP"/>
    </source>
</evidence>
<keyword evidence="16" id="KW-0675">Receptor</keyword>
<dbReference type="InterPro" id="IPR036942">
    <property type="entry name" value="Beta-barrel_TonB_sf"/>
</dbReference>
<keyword evidence="6" id="KW-0408">Iron</keyword>
<dbReference type="InterPro" id="IPR000531">
    <property type="entry name" value="Beta-barrel_TonB"/>
</dbReference>